<evidence type="ECO:0000313" key="4">
    <source>
        <dbReference type="Proteomes" id="UP000070544"/>
    </source>
</evidence>
<dbReference type="PANTHER" id="PTHR13356">
    <property type="entry name" value="OB FOLD NUCLEIC ACID BINDING PROTEIN-RELATED"/>
    <property type="match status" value="1"/>
</dbReference>
<keyword evidence="4" id="KW-1185">Reference proteome</keyword>
<feature type="compositionally biased region" description="Polar residues" evidence="2">
    <location>
        <begin position="281"/>
        <end position="296"/>
    </location>
</feature>
<evidence type="ECO:0000256" key="1">
    <source>
        <dbReference type="ARBA" id="ARBA00023125"/>
    </source>
</evidence>
<feature type="compositionally biased region" description="Low complexity" evidence="2">
    <location>
        <begin position="148"/>
        <end position="163"/>
    </location>
</feature>
<evidence type="ECO:0000313" key="3">
    <source>
        <dbReference type="EMBL" id="KXS09336.1"/>
    </source>
</evidence>
<dbReference type="OrthoDB" id="295715at2759"/>
<feature type="compositionally biased region" description="Polar residues" evidence="2">
    <location>
        <begin position="410"/>
        <end position="420"/>
    </location>
</feature>
<reference evidence="3 4" key="1">
    <citation type="journal article" date="2015" name="Genome Biol. Evol.">
        <title>Phylogenomic analyses indicate that early fungi evolved digesting cell walls of algal ancestors of land plants.</title>
        <authorList>
            <person name="Chang Y."/>
            <person name="Wang S."/>
            <person name="Sekimoto S."/>
            <person name="Aerts A.L."/>
            <person name="Choi C."/>
            <person name="Clum A."/>
            <person name="LaButti K.M."/>
            <person name="Lindquist E.A."/>
            <person name="Yee Ngan C."/>
            <person name="Ohm R.A."/>
            <person name="Salamov A.A."/>
            <person name="Grigoriev I.V."/>
            <person name="Spatafora J.W."/>
            <person name="Berbee M.L."/>
        </authorList>
    </citation>
    <scope>NUCLEOTIDE SEQUENCE [LARGE SCALE GENOMIC DNA]</scope>
    <source>
        <strain evidence="3 4">JEL478</strain>
    </source>
</reference>
<feature type="compositionally biased region" description="Polar residues" evidence="2">
    <location>
        <begin position="323"/>
        <end position="341"/>
    </location>
</feature>
<keyword evidence="1" id="KW-0238">DNA-binding</keyword>
<feature type="region of interest" description="Disordered" evidence="2">
    <location>
        <begin position="116"/>
        <end position="370"/>
    </location>
</feature>
<protein>
    <submittedName>
        <fullName evidence="3">Uncharacterized protein</fullName>
    </submittedName>
</protein>
<dbReference type="Proteomes" id="UP000070544">
    <property type="component" value="Unassembled WGS sequence"/>
</dbReference>
<dbReference type="STRING" id="1344416.A0A138ZXX2"/>
<dbReference type="GO" id="GO:0000724">
    <property type="term" value="P:double-strand break repair via homologous recombination"/>
    <property type="evidence" value="ECO:0007669"/>
    <property type="project" value="TreeGrafter"/>
</dbReference>
<dbReference type="InterPro" id="IPR012340">
    <property type="entry name" value="NA-bd_OB-fold"/>
</dbReference>
<dbReference type="EMBL" id="KQ965870">
    <property type="protein sequence ID" value="KXS09336.1"/>
    <property type="molecule type" value="Genomic_DNA"/>
</dbReference>
<feature type="compositionally biased region" description="Basic and acidic residues" evidence="2">
    <location>
        <begin position="116"/>
        <end position="125"/>
    </location>
</feature>
<dbReference type="AlphaFoldDB" id="A0A138ZXX2"/>
<evidence type="ECO:0000256" key="2">
    <source>
        <dbReference type="SAM" id="MobiDB-lite"/>
    </source>
</evidence>
<dbReference type="GO" id="GO:0010212">
    <property type="term" value="P:response to ionizing radiation"/>
    <property type="evidence" value="ECO:0007669"/>
    <property type="project" value="TreeGrafter"/>
</dbReference>
<proteinExistence type="predicted"/>
<dbReference type="InterPro" id="IPR051231">
    <property type="entry name" value="SOSS-B"/>
</dbReference>
<dbReference type="GO" id="GO:0003677">
    <property type="term" value="F:DNA binding"/>
    <property type="evidence" value="ECO:0007669"/>
    <property type="project" value="UniProtKB-KW"/>
</dbReference>
<organism evidence="3 4">
    <name type="scientific">Gonapodya prolifera (strain JEL478)</name>
    <name type="common">Monoblepharis prolifera</name>
    <dbReference type="NCBI Taxonomy" id="1344416"/>
    <lineage>
        <taxon>Eukaryota</taxon>
        <taxon>Fungi</taxon>
        <taxon>Fungi incertae sedis</taxon>
        <taxon>Chytridiomycota</taxon>
        <taxon>Chytridiomycota incertae sedis</taxon>
        <taxon>Monoblepharidomycetes</taxon>
        <taxon>Monoblepharidales</taxon>
        <taxon>Gonapodyaceae</taxon>
        <taxon>Gonapodya</taxon>
    </lineage>
</organism>
<dbReference type="Gene3D" id="2.40.50.140">
    <property type="entry name" value="Nucleic acid-binding proteins"/>
    <property type="match status" value="1"/>
</dbReference>
<dbReference type="PANTHER" id="PTHR13356:SF0">
    <property type="entry name" value="SOSS COMPLEX SUBUNIT B HOMOLOG"/>
    <property type="match status" value="1"/>
</dbReference>
<sequence>MRDLELTVIVLDRASPHPMPGRTLAGGERDKSFMTNFWVADETGSVAMSIVGPIGQYISKGDILKLTGALANLHNKHLKLQVRDTTKIERLGSITLAFRTKPNVSLDEWITDETKGGELVPHPRADLSTFDPPWLPGKPRSAPPFEKGAGPTAPAAPSTGTAPHIPHMANPSTQPPSILPYPAAITGRSSTAAPSRDPRLSAASNRDSPSLSGTSDHPPLRLSRTGSRDPRLRSDVVRQKTDEYDGKPFPSIPSIEHQDTFLRTGAISGGGEGIKDRDPYSFSNYHQQSPTDSSIRQGDERRHMAVDFGTSYSRSGQDRLFGQEQSGNPSSGHGPVTTTDIHPQPRADVSGGTISPSYRDEETTSALQSHHSISYTVPELPRMLVPEIPRPSFPLLRPPPPMPPRMRSPSVAQPSTSQRSHSTRRWEDDEIEVEIPIMRGGWMGRGRA</sequence>
<accession>A0A138ZXX2</accession>
<feature type="region of interest" description="Disordered" evidence="2">
    <location>
        <begin position="391"/>
        <end position="429"/>
    </location>
</feature>
<dbReference type="GO" id="GO:0044818">
    <property type="term" value="P:mitotic G2/M transition checkpoint"/>
    <property type="evidence" value="ECO:0007669"/>
    <property type="project" value="TreeGrafter"/>
</dbReference>
<dbReference type="GO" id="GO:0070876">
    <property type="term" value="C:SOSS complex"/>
    <property type="evidence" value="ECO:0007669"/>
    <property type="project" value="TreeGrafter"/>
</dbReference>
<name>A0A138ZXX2_GONPJ</name>
<feature type="compositionally biased region" description="Pro residues" evidence="2">
    <location>
        <begin position="391"/>
        <end position="406"/>
    </location>
</feature>
<feature type="compositionally biased region" description="Polar residues" evidence="2">
    <location>
        <begin position="202"/>
        <end position="215"/>
    </location>
</feature>
<gene>
    <name evidence="3" type="ORF">M427DRAFT_141054</name>
</gene>
<dbReference type="SUPFAM" id="SSF50249">
    <property type="entry name" value="Nucleic acid-binding proteins"/>
    <property type="match status" value="1"/>
</dbReference>
<feature type="compositionally biased region" description="Basic and acidic residues" evidence="2">
    <location>
        <begin position="226"/>
        <end position="246"/>
    </location>
</feature>